<dbReference type="InterPro" id="IPR036798">
    <property type="entry name" value="EF2947-like_sf"/>
</dbReference>
<evidence type="ECO:0000313" key="3">
    <source>
        <dbReference type="Proteomes" id="UP000244140"/>
    </source>
</evidence>
<dbReference type="Gene3D" id="1.20.120.590">
    <property type="entry name" value="EF2947-like"/>
    <property type="match status" value="1"/>
</dbReference>
<dbReference type="SUPFAM" id="SSF140607">
    <property type="entry name" value="EF2947-like"/>
    <property type="match status" value="1"/>
</dbReference>
<proteinExistence type="predicted"/>
<dbReference type="RefSeq" id="WP_010714139.1">
    <property type="nucleotide sequence ID" value="NZ_CABEGK010000013.1"/>
</dbReference>
<dbReference type="SMR" id="A0A7H0FN55"/>
<protein>
    <submittedName>
        <fullName evidence="2">DUF3206 domain-containing protein</fullName>
    </submittedName>
</protein>
<dbReference type="AlphaFoldDB" id="A0A7H0FN55"/>
<gene>
    <name evidence="1" type="ORF">DAI13_14625</name>
    <name evidence="2" type="ORF">H9Q64_13555</name>
</gene>
<name>A0A7H0FN55_ENTFL</name>
<dbReference type="Proteomes" id="UP000244140">
    <property type="component" value="Unassembled WGS sequence"/>
</dbReference>
<dbReference type="Proteomes" id="UP000516122">
    <property type="component" value="Chromosome"/>
</dbReference>
<reference evidence="2 4" key="2">
    <citation type="submission" date="2020-08" db="EMBL/GenBank/DDBJ databases">
        <title>Enterococcus faecalis SF28073 genome assembly.</title>
        <authorList>
            <person name="Duerkop B.A."/>
            <person name="Johnson C.N."/>
        </authorList>
    </citation>
    <scope>NUCLEOTIDE SEQUENCE [LARGE SCALE GENOMIC DNA]</scope>
    <source>
        <strain evidence="2 4">SF28073</strain>
    </source>
</reference>
<evidence type="ECO:0000313" key="4">
    <source>
        <dbReference type="Proteomes" id="UP000516122"/>
    </source>
</evidence>
<accession>A0A7H0FN55</accession>
<dbReference type="Pfam" id="PF11472">
    <property type="entry name" value="DUF3206"/>
    <property type="match status" value="1"/>
</dbReference>
<sequence length="136" mass="15706">MLILSTEKEPNFEYEEITRSFLSNMLAFTRGHFTGDISHFSPIVLAEMEKDPNWLEEAAGGMQGVIVQSLLEDENFSSVEQLKGELARLIRLYFALAKDNLTENQESLYVDLFDKFTFLLLCSDEFIMYLDSQPKF</sequence>
<evidence type="ECO:0000313" key="1">
    <source>
        <dbReference type="EMBL" id="PTN78926.1"/>
    </source>
</evidence>
<dbReference type="EMBL" id="CP060804">
    <property type="protein sequence ID" value="QNP37471.1"/>
    <property type="molecule type" value="Genomic_DNA"/>
</dbReference>
<organism evidence="2 4">
    <name type="scientific">Enterococcus faecalis</name>
    <name type="common">Streptococcus faecalis</name>
    <dbReference type="NCBI Taxonomy" id="1351"/>
    <lineage>
        <taxon>Bacteria</taxon>
        <taxon>Bacillati</taxon>
        <taxon>Bacillota</taxon>
        <taxon>Bacilli</taxon>
        <taxon>Lactobacillales</taxon>
        <taxon>Enterococcaceae</taxon>
        <taxon>Enterococcus</taxon>
    </lineage>
</organism>
<dbReference type="InterPro" id="IPR021571">
    <property type="entry name" value="DUF3206"/>
</dbReference>
<reference evidence="1 3" key="1">
    <citation type="submission" date="2018-04" db="EMBL/GenBank/DDBJ databases">
        <authorList>
            <person name="Van Tyne D."/>
        </authorList>
    </citation>
    <scope>NUCLEOTIDE SEQUENCE [LARGE SCALE GENOMIC DNA]</scope>
    <source>
        <strain evidence="1 3">B2535</strain>
    </source>
</reference>
<evidence type="ECO:0000313" key="2">
    <source>
        <dbReference type="EMBL" id="QNP37471.1"/>
    </source>
</evidence>
<dbReference type="EMBL" id="PZZH01000001">
    <property type="protein sequence ID" value="PTN78926.1"/>
    <property type="molecule type" value="Genomic_DNA"/>
</dbReference>